<dbReference type="AlphaFoldDB" id="A0A1Y0IHJ5"/>
<feature type="signal peptide" evidence="1">
    <location>
        <begin position="1"/>
        <end position="25"/>
    </location>
</feature>
<organism evidence="3 4">
    <name type="scientific">Tumebacillus avium</name>
    <dbReference type="NCBI Taxonomy" id="1903704"/>
    <lineage>
        <taxon>Bacteria</taxon>
        <taxon>Bacillati</taxon>
        <taxon>Bacillota</taxon>
        <taxon>Bacilli</taxon>
        <taxon>Bacillales</taxon>
        <taxon>Alicyclobacillaceae</taxon>
        <taxon>Tumebacillus</taxon>
    </lineage>
</organism>
<proteinExistence type="predicted"/>
<dbReference type="Proteomes" id="UP000195437">
    <property type="component" value="Chromosome"/>
</dbReference>
<dbReference type="InterPro" id="IPR024301">
    <property type="entry name" value="Amidase_6"/>
</dbReference>
<dbReference type="OrthoDB" id="9812429at2"/>
<evidence type="ECO:0000313" key="3">
    <source>
        <dbReference type="EMBL" id="ARU59971.1"/>
    </source>
</evidence>
<dbReference type="RefSeq" id="WP_087455360.1">
    <property type="nucleotide sequence ID" value="NZ_CP021434.1"/>
</dbReference>
<accession>A0A1Y0IHJ5</accession>
<sequence>MKKLAVLSLIAVTMLTVGLGGNASANVGDQNKADIEKSLQGFVKHAFQKKNDRYLSDVQTTLGSEFSMDVIKKYQKDLAQDLKGLKDAGLKYKKQNTELSFNKVELNGNLAVVEVGELVKYYLQSVSNPSDTSIPEFTVDQETHQIVLEKDSEGNWVIVADEVLNGSKSAPVTMKALEKAREKKPSYVGKVDHPVENNAVIAPELYWDGIAAANYARQYAINYNWNYRSFSQDCTNFVSQAEKKGGLPYVDGWYQDELAWWYNDTTQTYTWVNAEDHYWLLSYTDRGSYTSSTSNLRLGDVIQIDFTSDGVVDHTTIVTAIDASGNIYISQHTSNSLDKPLSLIKSNYPSGTFYFWKMAR</sequence>
<gene>
    <name evidence="3" type="ORF">CBW65_02015</name>
</gene>
<name>A0A1Y0IHJ5_9BACL</name>
<dbReference type="PANTHER" id="PTHR40032:SF1">
    <property type="entry name" value="EXPORTED PROTEIN"/>
    <property type="match status" value="1"/>
</dbReference>
<dbReference type="Pfam" id="PF12671">
    <property type="entry name" value="Amidase_6"/>
    <property type="match status" value="1"/>
</dbReference>
<feature type="chain" id="PRO_5012756181" description="Putative amidase domain-containing protein" evidence="1">
    <location>
        <begin position="26"/>
        <end position="360"/>
    </location>
</feature>
<dbReference type="PANTHER" id="PTHR40032">
    <property type="entry name" value="EXPORTED PROTEIN-RELATED"/>
    <property type="match status" value="1"/>
</dbReference>
<dbReference type="KEGG" id="tum:CBW65_02015"/>
<protein>
    <recommendedName>
        <fullName evidence="2">Putative amidase domain-containing protein</fullName>
    </recommendedName>
</protein>
<evidence type="ECO:0000259" key="2">
    <source>
        <dbReference type="Pfam" id="PF12671"/>
    </source>
</evidence>
<feature type="domain" description="Putative amidase" evidence="2">
    <location>
        <begin position="209"/>
        <end position="355"/>
    </location>
</feature>
<dbReference type="EMBL" id="CP021434">
    <property type="protein sequence ID" value="ARU59971.1"/>
    <property type="molecule type" value="Genomic_DNA"/>
</dbReference>
<reference evidence="4" key="1">
    <citation type="submission" date="2017-05" db="EMBL/GenBank/DDBJ databases">
        <authorList>
            <person name="Sung H."/>
        </authorList>
    </citation>
    <scope>NUCLEOTIDE SEQUENCE [LARGE SCALE GENOMIC DNA]</scope>
    <source>
        <strain evidence="4">AR23208</strain>
    </source>
</reference>
<keyword evidence="4" id="KW-1185">Reference proteome</keyword>
<keyword evidence="1" id="KW-0732">Signal</keyword>
<evidence type="ECO:0000313" key="4">
    <source>
        <dbReference type="Proteomes" id="UP000195437"/>
    </source>
</evidence>
<evidence type="ECO:0000256" key="1">
    <source>
        <dbReference type="SAM" id="SignalP"/>
    </source>
</evidence>